<evidence type="ECO:0000313" key="2">
    <source>
        <dbReference type="EMBL" id="MPC87482.1"/>
    </source>
</evidence>
<organism evidence="2 3">
    <name type="scientific">Portunus trituberculatus</name>
    <name type="common">Swimming crab</name>
    <name type="synonym">Neptunus trituberculatus</name>
    <dbReference type="NCBI Taxonomy" id="210409"/>
    <lineage>
        <taxon>Eukaryota</taxon>
        <taxon>Metazoa</taxon>
        <taxon>Ecdysozoa</taxon>
        <taxon>Arthropoda</taxon>
        <taxon>Crustacea</taxon>
        <taxon>Multicrustacea</taxon>
        <taxon>Malacostraca</taxon>
        <taxon>Eumalacostraca</taxon>
        <taxon>Eucarida</taxon>
        <taxon>Decapoda</taxon>
        <taxon>Pleocyemata</taxon>
        <taxon>Brachyura</taxon>
        <taxon>Eubrachyura</taxon>
        <taxon>Portunoidea</taxon>
        <taxon>Portunidae</taxon>
        <taxon>Portuninae</taxon>
        <taxon>Portunus</taxon>
    </lineage>
</organism>
<gene>
    <name evidence="2" type="ORF">E2C01_082344</name>
</gene>
<name>A0A5B7IUA8_PORTR</name>
<evidence type="ECO:0000313" key="3">
    <source>
        <dbReference type="Proteomes" id="UP000324222"/>
    </source>
</evidence>
<evidence type="ECO:0000256" key="1">
    <source>
        <dbReference type="SAM" id="MobiDB-lite"/>
    </source>
</evidence>
<feature type="compositionally biased region" description="Basic and acidic residues" evidence="1">
    <location>
        <begin position="59"/>
        <end position="73"/>
    </location>
</feature>
<comment type="caution">
    <text evidence="2">The sequence shown here is derived from an EMBL/GenBank/DDBJ whole genome shotgun (WGS) entry which is preliminary data.</text>
</comment>
<keyword evidence="3" id="KW-1185">Reference proteome</keyword>
<dbReference type="Proteomes" id="UP000324222">
    <property type="component" value="Unassembled WGS sequence"/>
</dbReference>
<proteinExistence type="predicted"/>
<sequence>MIVLKGKARQLQANTELEGREIRTQARDYHSASLSPSTDIWQAKKSSGEMGASKYGRVVVEERGNKDGRETKK</sequence>
<accession>A0A5B7IUA8</accession>
<feature type="region of interest" description="Disordered" evidence="1">
    <location>
        <begin position="27"/>
        <end position="73"/>
    </location>
</feature>
<dbReference type="EMBL" id="VSRR010074623">
    <property type="protein sequence ID" value="MPC87482.1"/>
    <property type="molecule type" value="Genomic_DNA"/>
</dbReference>
<dbReference type="AlphaFoldDB" id="A0A5B7IUA8"/>
<reference evidence="2 3" key="1">
    <citation type="submission" date="2019-05" db="EMBL/GenBank/DDBJ databases">
        <title>Another draft genome of Portunus trituberculatus and its Hox gene families provides insights of decapod evolution.</title>
        <authorList>
            <person name="Jeong J.-H."/>
            <person name="Song I."/>
            <person name="Kim S."/>
            <person name="Choi T."/>
            <person name="Kim D."/>
            <person name="Ryu S."/>
            <person name="Kim W."/>
        </authorList>
    </citation>
    <scope>NUCLEOTIDE SEQUENCE [LARGE SCALE GENOMIC DNA]</scope>
    <source>
        <tissue evidence="2">Muscle</tissue>
    </source>
</reference>
<protein>
    <submittedName>
        <fullName evidence="2">Uncharacterized protein</fullName>
    </submittedName>
</protein>